<reference evidence="3 4" key="1">
    <citation type="submission" date="2018-06" db="EMBL/GenBank/DDBJ databases">
        <title>WGS assembly of Brassica rapa FPsc.</title>
        <authorList>
            <person name="Bowman J."/>
            <person name="Kohchi T."/>
            <person name="Yamato K."/>
            <person name="Jenkins J."/>
            <person name="Shu S."/>
            <person name="Ishizaki K."/>
            <person name="Yamaoka S."/>
            <person name="Nishihama R."/>
            <person name="Nakamura Y."/>
            <person name="Berger F."/>
            <person name="Adam C."/>
            <person name="Aki S."/>
            <person name="Althoff F."/>
            <person name="Araki T."/>
            <person name="Arteaga-Vazquez M."/>
            <person name="Balasubrmanian S."/>
            <person name="Bauer D."/>
            <person name="Boehm C."/>
            <person name="Briginshaw L."/>
            <person name="Caballero-Perez J."/>
            <person name="Catarino B."/>
            <person name="Chen F."/>
            <person name="Chiyoda S."/>
            <person name="Chovatia M."/>
            <person name="Davies K."/>
            <person name="Delmans M."/>
            <person name="Demura T."/>
            <person name="Dierschke T."/>
            <person name="Dolan L."/>
            <person name="Dorantes-Acosta A."/>
            <person name="Eklund D."/>
            <person name="Florent S."/>
            <person name="Flores-Sandoval E."/>
            <person name="Fujiyama A."/>
            <person name="Fukuzawa H."/>
            <person name="Galik B."/>
            <person name="Grimanelli D."/>
            <person name="Grimwood J."/>
            <person name="Grossniklaus U."/>
            <person name="Hamada T."/>
            <person name="Haseloff J."/>
            <person name="Hetherington A."/>
            <person name="Higo A."/>
            <person name="Hirakawa Y."/>
            <person name="Hundley H."/>
            <person name="Ikeda Y."/>
            <person name="Inoue K."/>
            <person name="Inoue S."/>
            <person name="Ishida S."/>
            <person name="Jia Q."/>
            <person name="Kakita M."/>
            <person name="Kanazawa T."/>
            <person name="Kawai Y."/>
            <person name="Kawashima T."/>
            <person name="Kennedy M."/>
            <person name="Kinose K."/>
            <person name="Kinoshita T."/>
            <person name="Kohara Y."/>
            <person name="Koide E."/>
            <person name="Komatsu K."/>
            <person name="Kopischke S."/>
            <person name="Kubo M."/>
            <person name="Kyozuka J."/>
            <person name="Lagercrantz U."/>
            <person name="Lin S."/>
            <person name="Lindquist E."/>
            <person name="Lipzen A."/>
            <person name="Lu C."/>
            <person name="Luna E."/>
            <person name="Martienssen R."/>
            <person name="Minamino N."/>
            <person name="Mizutani M."/>
            <person name="Mizutani M."/>
            <person name="Mochizuki N."/>
            <person name="Monte I."/>
            <person name="Mosher R."/>
            <person name="Nagasaki H."/>
            <person name="Nakagami H."/>
            <person name="Naramoto S."/>
            <person name="Nishitani K."/>
            <person name="Ohtani M."/>
            <person name="Okamoto T."/>
            <person name="Okumura M."/>
            <person name="Phillips J."/>
            <person name="Pollak B."/>
            <person name="Reinders A."/>
            <person name="Roevekamp M."/>
            <person name="Sano R."/>
            <person name="Sawa S."/>
            <person name="Schmid M."/>
            <person name="Shirakawa M."/>
            <person name="Solano R."/>
            <person name="Spunde A."/>
            <person name="Suetsugu N."/>
            <person name="Sugano S."/>
            <person name="Sugiyama A."/>
            <person name="Sun R."/>
            <person name="Suzuki Y."/>
            <person name="Takenaka M."/>
            <person name="Takezawa D."/>
            <person name="Tomogane H."/>
            <person name="Tsuzuki M."/>
            <person name="Ueda T."/>
            <person name="Umeda M."/>
            <person name="Ward J."/>
            <person name="Watanabe Y."/>
            <person name="Yazaki K."/>
            <person name="Yokoyama R."/>
            <person name="Yoshitake Y."/>
            <person name="Yotsui I."/>
            <person name="Zachgo S."/>
            <person name="Schmutz J."/>
        </authorList>
    </citation>
    <scope>NUCLEOTIDE SEQUENCE [LARGE SCALE GENOMIC DNA]</scope>
    <source>
        <strain evidence="4">cv. B-3</strain>
    </source>
</reference>
<proteinExistence type="predicted"/>
<feature type="domain" description="HMA" evidence="2">
    <location>
        <begin position="2"/>
        <end position="71"/>
    </location>
</feature>
<evidence type="ECO:0000313" key="4">
    <source>
        <dbReference type="Proteomes" id="UP000264353"/>
    </source>
</evidence>
<name>A0A398AZ34_BRACM</name>
<evidence type="ECO:0000256" key="1">
    <source>
        <dbReference type="SAM" id="MobiDB-lite"/>
    </source>
</evidence>
<evidence type="ECO:0000259" key="2">
    <source>
        <dbReference type="PROSITE" id="PS50846"/>
    </source>
</evidence>
<protein>
    <recommendedName>
        <fullName evidence="2">HMA domain-containing protein</fullName>
    </recommendedName>
</protein>
<organism evidence="3 4">
    <name type="scientific">Brassica campestris</name>
    <name type="common">Field mustard</name>
    <dbReference type="NCBI Taxonomy" id="3711"/>
    <lineage>
        <taxon>Eukaryota</taxon>
        <taxon>Viridiplantae</taxon>
        <taxon>Streptophyta</taxon>
        <taxon>Embryophyta</taxon>
        <taxon>Tracheophyta</taxon>
        <taxon>Spermatophyta</taxon>
        <taxon>Magnoliopsida</taxon>
        <taxon>eudicotyledons</taxon>
        <taxon>Gunneridae</taxon>
        <taxon>Pentapetalae</taxon>
        <taxon>rosids</taxon>
        <taxon>malvids</taxon>
        <taxon>Brassicales</taxon>
        <taxon>Brassicaceae</taxon>
        <taxon>Brassiceae</taxon>
        <taxon>Brassica</taxon>
    </lineage>
</organism>
<dbReference type="PANTHER" id="PTHR46932">
    <property type="entry name" value="HEAVY METAL-ASSOCIATED ISOPRENYLATED PLANT PROTEIN 47"/>
    <property type="match status" value="1"/>
</dbReference>
<dbReference type="GO" id="GO:0046872">
    <property type="term" value="F:metal ion binding"/>
    <property type="evidence" value="ECO:0007669"/>
    <property type="project" value="InterPro"/>
</dbReference>
<accession>A0A398AZ34</accession>
<dbReference type="PROSITE" id="PS50846">
    <property type="entry name" value="HMA_2"/>
    <property type="match status" value="1"/>
</dbReference>
<feature type="compositionally biased region" description="Basic and acidic residues" evidence="1">
    <location>
        <begin position="75"/>
        <end position="119"/>
    </location>
</feature>
<dbReference type="PANTHER" id="PTHR46932:SF12">
    <property type="entry name" value="HEAVY METAL-ASSOCIATED ISOPRENYLATED PLANT PROTEIN 47"/>
    <property type="match status" value="1"/>
</dbReference>
<feature type="region of interest" description="Disordered" evidence="1">
    <location>
        <begin position="68"/>
        <end position="120"/>
    </location>
</feature>
<dbReference type="AlphaFoldDB" id="A0A398AZ34"/>
<dbReference type="InterPro" id="IPR006121">
    <property type="entry name" value="HMA_dom"/>
</dbReference>
<gene>
    <name evidence="3" type="ORF">BRARA_A03599</name>
</gene>
<dbReference type="Gene3D" id="3.30.70.100">
    <property type="match status" value="1"/>
</dbReference>
<dbReference type="Proteomes" id="UP000264353">
    <property type="component" value="Chromosome A1"/>
</dbReference>
<dbReference type="InterPro" id="IPR042885">
    <property type="entry name" value="HIPP47/16"/>
</dbReference>
<sequence>MKQKILIRVTMTDDKARAKAMKTAVKFKGVSAVEIKGDHRNQIEVTGVEVDMIGLTNTLRRKVACAELVSVNKVEPPKPEEEKKPEEKKPEEKKPDEAKPEEKKPDEKKPEEEKQEPCHCHPPCHQPCHQQPWPYGYGMPSSYHHPCDPYGYNARDYIGEPVYNHEPNCTIL</sequence>
<evidence type="ECO:0000313" key="3">
    <source>
        <dbReference type="EMBL" id="RID80980.1"/>
    </source>
</evidence>
<dbReference type="EMBL" id="CM010628">
    <property type="protein sequence ID" value="RID80980.1"/>
    <property type="molecule type" value="Genomic_DNA"/>
</dbReference>